<sequence length="217" mass="24625">MTRVAKRAPKKPAGDGPPVPGKPPVYDKDKRNRRFWLVKSEPMPRVDAKTGKTVKFSIYDLAQVPAEPWDGVRNYEARNYLIQMAKDDVCLFYHSNCKNPGIVGLCTVASTAKPDRSQFDPQSPNYDPKAGPDQPRWWCPEMAFLCLLNRKLSLAELRESKGVEDLYLLKRGRLSVTPVSEKQFWRLMQLQEGPQGTDAEMDCPTQGLPRYSKNLLA</sequence>
<evidence type="ECO:0000313" key="6">
    <source>
        <dbReference type="Proteomes" id="UP000769157"/>
    </source>
</evidence>
<dbReference type="InterPro" id="IPR002740">
    <property type="entry name" value="EVE_domain"/>
</dbReference>
<comment type="caution">
    <text evidence="5">The sequence shown here is derived from an EMBL/GenBank/DDBJ whole genome shotgun (WGS) entry which is preliminary data.</text>
</comment>
<dbReference type="InterPro" id="IPR047197">
    <property type="entry name" value="THYN1-like_EVE"/>
</dbReference>
<dbReference type="Proteomes" id="UP000769157">
    <property type="component" value="Unassembled WGS sequence"/>
</dbReference>
<organism evidence="5 6">
    <name type="scientific">Ogataea philodendri</name>
    <dbReference type="NCBI Taxonomy" id="1378263"/>
    <lineage>
        <taxon>Eukaryota</taxon>
        <taxon>Fungi</taxon>
        <taxon>Dikarya</taxon>
        <taxon>Ascomycota</taxon>
        <taxon>Saccharomycotina</taxon>
        <taxon>Pichiomycetes</taxon>
        <taxon>Pichiales</taxon>
        <taxon>Pichiaceae</taxon>
        <taxon>Ogataea</taxon>
    </lineage>
</organism>
<dbReference type="SUPFAM" id="SSF88697">
    <property type="entry name" value="PUA domain-like"/>
    <property type="match status" value="1"/>
</dbReference>
<dbReference type="GeneID" id="70235065"/>
<feature type="region of interest" description="Disordered" evidence="3">
    <location>
        <begin position="1"/>
        <end position="31"/>
    </location>
</feature>
<reference evidence="5" key="2">
    <citation type="submission" date="2021-01" db="EMBL/GenBank/DDBJ databases">
        <authorList>
            <person name="Schikora-Tamarit M.A."/>
        </authorList>
    </citation>
    <scope>NUCLEOTIDE SEQUENCE</scope>
    <source>
        <strain evidence="5">CBS6075</strain>
    </source>
</reference>
<accession>A0A9P8P9L9</accession>
<evidence type="ECO:0000256" key="2">
    <source>
        <dbReference type="ARBA" id="ARBA00023242"/>
    </source>
</evidence>
<evidence type="ECO:0000259" key="4">
    <source>
        <dbReference type="Pfam" id="PF01878"/>
    </source>
</evidence>
<dbReference type="PANTHER" id="PTHR14087:SF7">
    <property type="entry name" value="THYMOCYTE NUCLEAR PROTEIN 1"/>
    <property type="match status" value="1"/>
</dbReference>
<dbReference type="AlphaFoldDB" id="A0A9P8P9L9"/>
<keyword evidence="6" id="KW-1185">Reference proteome</keyword>
<dbReference type="RefSeq" id="XP_046062261.1">
    <property type="nucleotide sequence ID" value="XM_046204041.1"/>
</dbReference>
<dbReference type="Pfam" id="PF01878">
    <property type="entry name" value="EVE"/>
    <property type="match status" value="1"/>
</dbReference>
<dbReference type="OrthoDB" id="41445at2759"/>
<reference evidence="5" key="1">
    <citation type="journal article" date="2021" name="Open Biol.">
        <title>Shared evolutionary footprints suggest mitochondrial oxidative damage underlies multiple complex I losses in fungi.</title>
        <authorList>
            <person name="Schikora-Tamarit M.A."/>
            <person name="Marcet-Houben M."/>
            <person name="Nosek J."/>
            <person name="Gabaldon T."/>
        </authorList>
    </citation>
    <scope>NUCLEOTIDE SEQUENCE</scope>
    <source>
        <strain evidence="5">CBS6075</strain>
    </source>
</reference>
<proteinExistence type="predicted"/>
<evidence type="ECO:0000256" key="1">
    <source>
        <dbReference type="ARBA" id="ARBA00004123"/>
    </source>
</evidence>
<feature type="compositionally biased region" description="Basic residues" evidence="3">
    <location>
        <begin position="1"/>
        <end position="10"/>
    </location>
</feature>
<keyword evidence="2" id="KW-0539">Nucleus</keyword>
<dbReference type="CDD" id="cd21133">
    <property type="entry name" value="EVE"/>
    <property type="match status" value="1"/>
</dbReference>
<gene>
    <name evidence="5" type="ORF">OGAPHI_003098</name>
</gene>
<dbReference type="Gene3D" id="3.10.590.10">
    <property type="entry name" value="ph1033 like domains"/>
    <property type="match status" value="1"/>
</dbReference>
<dbReference type="PANTHER" id="PTHR14087">
    <property type="entry name" value="THYMOCYTE NUCLEAR PROTEIN 1"/>
    <property type="match status" value="1"/>
</dbReference>
<name>A0A9P8P9L9_9ASCO</name>
<dbReference type="EMBL" id="JAEUBE010000183">
    <property type="protein sequence ID" value="KAH3667449.1"/>
    <property type="molecule type" value="Genomic_DNA"/>
</dbReference>
<protein>
    <recommendedName>
        <fullName evidence="4">EVE domain-containing protein</fullName>
    </recommendedName>
</protein>
<comment type="subcellular location">
    <subcellularLocation>
        <location evidence="1">Nucleus</location>
    </subcellularLocation>
</comment>
<dbReference type="InterPro" id="IPR052181">
    <property type="entry name" value="5hmC_binding"/>
</dbReference>
<feature type="domain" description="EVE" evidence="4">
    <location>
        <begin position="34"/>
        <end position="189"/>
    </location>
</feature>
<evidence type="ECO:0000313" key="5">
    <source>
        <dbReference type="EMBL" id="KAH3667449.1"/>
    </source>
</evidence>
<dbReference type="InterPro" id="IPR015947">
    <property type="entry name" value="PUA-like_sf"/>
</dbReference>
<evidence type="ECO:0000256" key="3">
    <source>
        <dbReference type="SAM" id="MobiDB-lite"/>
    </source>
</evidence>
<dbReference type="GO" id="GO:0005634">
    <property type="term" value="C:nucleus"/>
    <property type="evidence" value="ECO:0007669"/>
    <property type="project" value="UniProtKB-SubCell"/>
</dbReference>
<feature type="region of interest" description="Disordered" evidence="3">
    <location>
        <begin position="195"/>
        <end position="217"/>
    </location>
</feature>